<keyword evidence="2" id="KW-1185">Reference proteome</keyword>
<evidence type="ECO:0000313" key="2">
    <source>
        <dbReference type="Proteomes" id="UP001595445"/>
    </source>
</evidence>
<evidence type="ECO:0000313" key="1">
    <source>
        <dbReference type="EMBL" id="MFC3087894.1"/>
    </source>
</evidence>
<accession>A0ABV7E009</accession>
<name>A0ABV7E009_9RHOB</name>
<dbReference type="Proteomes" id="UP001595445">
    <property type="component" value="Unassembled WGS sequence"/>
</dbReference>
<protein>
    <submittedName>
        <fullName evidence="1">Uncharacterized protein</fullName>
    </submittedName>
</protein>
<gene>
    <name evidence="1" type="ORF">ACFOD6_17745</name>
</gene>
<dbReference type="EMBL" id="JBHRSM010000035">
    <property type="protein sequence ID" value="MFC3087894.1"/>
    <property type="molecule type" value="Genomic_DNA"/>
</dbReference>
<comment type="caution">
    <text evidence="1">The sequence shown here is derived from an EMBL/GenBank/DDBJ whole genome shotgun (WGS) entry which is preliminary data.</text>
</comment>
<organism evidence="1 2">
    <name type="scientific">Tabrizicola soli</name>
    <dbReference type="NCBI Taxonomy" id="2185115"/>
    <lineage>
        <taxon>Bacteria</taxon>
        <taxon>Pseudomonadati</taxon>
        <taxon>Pseudomonadota</taxon>
        <taxon>Alphaproteobacteria</taxon>
        <taxon>Rhodobacterales</taxon>
        <taxon>Paracoccaceae</taxon>
        <taxon>Tabrizicola</taxon>
    </lineage>
</organism>
<reference evidence="2" key="1">
    <citation type="journal article" date="2019" name="Int. J. Syst. Evol. Microbiol.">
        <title>The Global Catalogue of Microorganisms (GCM) 10K type strain sequencing project: providing services to taxonomists for standard genome sequencing and annotation.</title>
        <authorList>
            <consortium name="The Broad Institute Genomics Platform"/>
            <consortium name="The Broad Institute Genome Sequencing Center for Infectious Disease"/>
            <person name="Wu L."/>
            <person name="Ma J."/>
        </authorList>
    </citation>
    <scope>NUCLEOTIDE SEQUENCE [LARGE SCALE GENOMIC DNA]</scope>
    <source>
        <strain evidence="2">KCTC 62102</strain>
    </source>
</reference>
<sequence length="178" mass="19451">MANCTFTTSGRLSEAAPSFTHTPLTQCFIAVMRDLSAYIEAEQDLEHCDSFDPACDAWISDAERARTCVLDRLALLHVAPVRRREDIPLRHFGKVTRLLIESETPEAFGQALALPSQFASFFKCHGDSATARRVNLMIAGFQAQLRNLETLADFAAPVAAEYCGIDADEADALMAPAA</sequence>
<proteinExistence type="predicted"/>
<dbReference type="RefSeq" id="WP_197647809.1">
    <property type="nucleotide sequence ID" value="NZ_JAEACP010000050.1"/>
</dbReference>